<dbReference type="AlphaFoldDB" id="A2BXB2"/>
<evidence type="ECO:0000259" key="1">
    <source>
        <dbReference type="SMART" id="SM00869"/>
    </source>
</evidence>
<dbReference type="OrthoDB" id="549082at2"/>
<name>A2BXB2_PROM5</name>
<dbReference type="HOGENOM" id="CLU_512729_0_0_3"/>
<sequence>MVILKDILLSKKFFPFIKRGQSKNLISILLISIFSGYGFQKTIAANNETNITVGLTCGIIGWNNGKWEELSLNSGHLDAPWYTGEKGGNSWTENENNKASRIWSDKYFEQNSINWIRFAYFSDEVTQPTRTMVRHHRWKNSTSSQFTWTDDNRVQNWAQYIGNCSTENGIPDVGIPNEDIELLAKNIVLEVSNIRENNYKMALNFLPKSLFATGGKAIQAYQNDLVTAVKKKSKNNKKEKVSIWTSIFSGNNSPFDFNTNNFGEYGNWKSDHNGFLIGLTNEVGSNKFISIFGNNGSVKVDFLDQGGGTYKPKGNGFGIVIGNESEKNYSHFLFSNTSFSGKHNRGLIPVGDFAGGSASGNKSITSYVFDLTIGKKKEVNGFLINPEISGTWNQNVDHEWKESGGDPFNLQYSEYKDNFLLTEISIAISKKAKVYEKFILTPTIKAGWIVDWDLNNKPATITNLKNNQTITIKPDEQNQQGILIESSIKLGSTKESESKLEAEVSYGIKLWESNQKFSDWSAAIGLSYYFD</sequence>
<dbReference type="InterPro" id="IPR005546">
    <property type="entry name" value="Autotransporte_beta"/>
</dbReference>
<dbReference type="eggNOG" id="ENOG503492K">
    <property type="taxonomic scope" value="Bacteria"/>
</dbReference>
<dbReference type="RefSeq" id="WP_011820522.1">
    <property type="nucleotide sequence ID" value="NC_008817.1"/>
</dbReference>
<gene>
    <name evidence="2" type="ordered locus">P9515_12161</name>
</gene>
<evidence type="ECO:0000313" key="3">
    <source>
        <dbReference type="Proteomes" id="UP000001589"/>
    </source>
</evidence>
<feature type="domain" description="Autotransporter" evidence="1">
    <location>
        <begin position="240"/>
        <end position="513"/>
    </location>
</feature>
<dbReference type="GeneID" id="60201741"/>
<dbReference type="KEGG" id="pmc:P9515_12161"/>
<protein>
    <recommendedName>
        <fullName evidence="1">Autotransporter domain-containing protein</fullName>
    </recommendedName>
</protein>
<evidence type="ECO:0000313" key="2">
    <source>
        <dbReference type="EMBL" id="ABM72423.1"/>
    </source>
</evidence>
<dbReference type="SUPFAM" id="SSF103515">
    <property type="entry name" value="Autotransporter"/>
    <property type="match status" value="1"/>
</dbReference>
<accession>A2BXB2</accession>
<dbReference type="SMART" id="SM00869">
    <property type="entry name" value="Autotransporter"/>
    <property type="match status" value="1"/>
</dbReference>
<organism evidence="2 3">
    <name type="scientific">Prochlorococcus marinus (strain MIT 9515)</name>
    <dbReference type="NCBI Taxonomy" id="167542"/>
    <lineage>
        <taxon>Bacteria</taxon>
        <taxon>Bacillati</taxon>
        <taxon>Cyanobacteriota</taxon>
        <taxon>Cyanophyceae</taxon>
        <taxon>Synechococcales</taxon>
        <taxon>Prochlorococcaceae</taxon>
        <taxon>Prochlorococcus</taxon>
    </lineage>
</organism>
<proteinExistence type="predicted"/>
<dbReference type="EMBL" id="CP000552">
    <property type="protein sequence ID" value="ABM72423.1"/>
    <property type="molecule type" value="Genomic_DNA"/>
</dbReference>
<dbReference type="InterPro" id="IPR036709">
    <property type="entry name" value="Autotransporte_beta_dom_sf"/>
</dbReference>
<dbReference type="Gene3D" id="2.40.128.130">
    <property type="entry name" value="Autotransporter beta-domain"/>
    <property type="match status" value="1"/>
</dbReference>
<reference evidence="2 3" key="1">
    <citation type="journal article" date="2007" name="PLoS Genet.">
        <title>Patterns and implications of gene gain and loss in the evolution of Prochlorococcus.</title>
        <authorList>
            <person name="Kettler G.C."/>
            <person name="Martiny A.C."/>
            <person name="Huang K."/>
            <person name="Zucker J."/>
            <person name="Coleman M.L."/>
            <person name="Rodrigue S."/>
            <person name="Chen F."/>
            <person name="Lapidus A."/>
            <person name="Ferriera S."/>
            <person name="Johnson J."/>
            <person name="Steglich C."/>
            <person name="Church G.M."/>
            <person name="Richardson P."/>
            <person name="Chisholm S.W."/>
        </authorList>
    </citation>
    <scope>NUCLEOTIDE SEQUENCE [LARGE SCALE GENOMIC DNA]</scope>
    <source>
        <strain evidence="2 3">MIT 9515</strain>
    </source>
</reference>
<dbReference type="Proteomes" id="UP000001589">
    <property type="component" value="Chromosome"/>
</dbReference>